<sequence>MALGQSWSKTSRLEFNSGSSLLTATHNLFHFSSSPYNTIFDDGRNHIYFKGYNSTLDQRSRGKRQINGAKTLEGLLTTSPQTMSHSNLNSFTIRCELANHTVWKALSSRAIPQTSSVVILPTLKGLSEQLSVPELLPPGVSSGSRADLKTADQQAMVERDLIDALRKMKGLKHFTWRHDAGPVLHEELWSALKDLGVSSLRFIDRKACDFVGDSGYYRSIFESPTFWTFAKLTSLELETSFLAGLDAEDDMKYMPSLIKLLKNNAESLEAFNLSFRDPDALVDITSMLSQVTFTRLREITFRRASCTPQSLSKFLSAHPSIVSLSLSPMMAGRRWEQLSVSADSLPNLMHLNCSPFHAGKILDGLESSSRPLFCLTGIDVRQTIKLSDYFDVGKQDAYADDEEIVEIDPYEAEQPITAPWKDELFSKLKSSKQITHVALNEPDGPKDLEVLAGLMPQIRWIDVGTKRKDAASKESWFKYLSKLTELRTLHMRGTGLYLNYLPGQEKLGTKIENDIRALAQSCHKLVAYEDYDDSVIITREGKLSLKVEPRVVPKDRLRDGFLWPSESFVRATFRKNAGPNQPGPAVADVGFT</sequence>
<proteinExistence type="predicted"/>
<evidence type="ECO:0000313" key="1">
    <source>
        <dbReference type="EMBL" id="KAJ3814613.1"/>
    </source>
</evidence>
<reference evidence="1" key="1">
    <citation type="submission" date="2022-09" db="EMBL/GenBank/DDBJ databases">
        <title>A Global Phylogenomic Analysis of the Shiitake Genus Lentinula.</title>
        <authorList>
            <consortium name="DOE Joint Genome Institute"/>
            <person name="Sierra-Patev S."/>
            <person name="Min B."/>
            <person name="Naranjo-Ortiz M."/>
            <person name="Looney B."/>
            <person name="Konkel Z."/>
            <person name="Slot J.C."/>
            <person name="Sakamoto Y."/>
            <person name="Steenwyk J.L."/>
            <person name="Rokas A."/>
            <person name="Carro J."/>
            <person name="Camarero S."/>
            <person name="Ferreira P."/>
            <person name="Molpeceres G."/>
            <person name="Ruiz-Duenas F.J."/>
            <person name="Serrano A."/>
            <person name="Henrissat B."/>
            <person name="Drula E."/>
            <person name="Hughes K.W."/>
            <person name="Mata J.L."/>
            <person name="Ishikawa N.K."/>
            <person name="Vargas-Isla R."/>
            <person name="Ushijima S."/>
            <person name="Smith C.A."/>
            <person name="Ahrendt S."/>
            <person name="Andreopoulos W."/>
            <person name="He G."/>
            <person name="Labutti K."/>
            <person name="Lipzen A."/>
            <person name="Ng V."/>
            <person name="Riley R."/>
            <person name="Sandor L."/>
            <person name="Barry K."/>
            <person name="Martinez A.T."/>
            <person name="Xiao Y."/>
            <person name="Gibbons J.G."/>
            <person name="Terashima K."/>
            <person name="Grigoriev I.V."/>
            <person name="Hibbett D.S."/>
        </authorList>
    </citation>
    <scope>NUCLEOTIDE SEQUENCE</scope>
    <source>
        <strain evidence="1">TMI1499</strain>
    </source>
</reference>
<organism evidence="1 2">
    <name type="scientific">Lentinula aff. lateritia</name>
    <dbReference type="NCBI Taxonomy" id="2804960"/>
    <lineage>
        <taxon>Eukaryota</taxon>
        <taxon>Fungi</taxon>
        <taxon>Dikarya</taxon>
        <taxon>Basidiomycota</taxon>
        <taxon>Agaricomycotina</taxon>
        <taxon>Agaricomycetes</taxon>
        <taxon>Agaricomycetidae</taxon>
        <taxon>Agaricales</taxon>
        <taxon>Marasmiineae</taxon>
        <taxon>Omphalotaceae</taxon>
        <taxon>Lentinula</taxon>
    </lineage>
</organism>
<keyword evidence="2" id="KW-1185">Reference proteome</keyword>
<accession>A0ACC1UCA3</accession>
<name>A0ACC1UCA3_9AGAR</name>
<dbReference type="Proteomes" id="UP001163835">
    <property type="component" value="Unassembled WGS sequence"/>
</dbReference>
<comment type="caution">
    <text evidence="1">The sequence shown here is derived from an EMBL/GenBank/DDBJ whole genome shotgun (WGS) entry which is preliminary data.</text>
</comment>
<protein>
    <submittedName>
        <fullName evidence="1">Uncharacterized protein</fullName>
    </submittedName>
</protein>
<dbReference type="EMBL" id="MU794964">
    <property type="protein sequence ID" value="KAJ3814613.1"/>
    <property type="molecule type" value="Genomic_DNA"/>
</dbReference>
<gene>
    <name evidence="1" type="ORF">F5876DRAFT_72780</name>
</gene>
<evidence type="ECO:0000313" key="2">
    <source>
        <dbReference type="Proteomes" id="UP001163835"/>
    </source>
</evidence>